<comment type="caution">
    <text evidence="2">The sequence shown here is derived from an EMBL/GenBank/DDBJ whole genome shotgun (WGS) entry which is preliminary data.</text>
</comment>
<evidence type="ECO:0000313" key="2">
    <source>
        <dbReference type="EMBL" id="OLO65497.1"/>
    </source>
</evidence>
<dbReference type="AlphaFoldDB" id="A0A1Q8WH28"/>
<gene>
    <name evidence="2" type="ORF">BKH20_13140</name>
    <name evidence="1" type="ORF">QU665_05345</name>
</gene>
<dbReference type="Proteomes" id="UP001289581">
    <property type="component" value="Unassembled WGS sequence"/>
</dbReference>
<accession>A0A1Q8WH28</accession>
<evidence type="ECO:0000313" key="3">
    <source>
        <dbReference type="Proteomes" id="UP000185963"/>
    </source>
</evidence>
<name>A0A1Q8WH28_9ACTO</name>
<evidence type="ECO:0000313" key="1">
    <source>
        <dbReference type="EMBL" id="MEA1304497.1"/>
    </source>
</evidence>
<evidence type="ECO:0000313" key="4">
    <source>
        <dbReference type="Proteomes" id="UP001289581"/>
    </source>
</evidence>
<dbReference type="EMBL" id="MSKS01000064">
    <property type="protein sequence ID" value="OLO65497.1"/>
    <property type="molecule type" value="Genomic_DNA"/>
</dbReference>
<proteinExistence type="predicted"/>
<dbReference type="Proteomes" id="UP000185963">
    <property type="component" value="Unassembled WGS sequence"/>
</dbReference>
<dbReference type="EMBL" id="JAXBCZ010000001">
    <property type="protein sequence ID" value="MEA1304497.1"/>
    <property type="molecule type" value="Genomic_DNA"/>
</dbReference>
<dbReference type="RefSeq" id="WP_075371531.1">
    <property type="nucleotide sequence ID" value="NZ_JAXBCZ010000001.1"/>
</dbReference>
<reference evidence="2 3" key="1">
    <citation type="submission" date="2016-12" db="EMBL/GenBank/DDBJ databases">
        <title>Genomic comparison of strains in the 'Actinomyces naeslundii' group.</title>
        <authorList>
            <person name="Mughal S.R."/>
            <person name="Do T."/>
            <person name="Gilbert S.C."/>
            <person name="Witherden E.A."/>
            <person name="Didelot X."/>
            <person name="Beighton D."/>
        </authorList>
    </citation>
    <scope>NUCLEOTIDE SEQUENCE [LARGE SCALE GENOMIC DNA]</scope>
    <source>
        <strain evidence="2 3">WE8B-23</strain>
    </source>
</reference>
<organism evidence="2 3">
    <name type="scientific">Actinomyces oris</name>
    <dbReference type="NCBI Taxonomy" id="544580"/>
    <lineage>
        <taxon>Bacteria</taxon>
        <taxon>Bacillati</taxon>
        <taxon>Actinomycetota</taxon>
        <taxon>Actinomycetes</taxon>
        <taxon>Actinomycetales</taxon>
        <taxon>Actinomycetaceae</taxon>
        <taxon>Actinomyces</taxon>
    </lineage>
</organism>
<reference evidence="1 4" key="2">
    <citation type="submission" date="2023-06" db="EMBL/GenBank/DDBJ databases">
        <title>Actinomyces orist ORNL 0101 HMT-893 genome.</title>
        <authorList>
            <person name="Johnston C.D."/>
            <person name="Chen T."/>
            <person name="Dewhirst F.E."/>
        </authorList>
    </citation>
    <scope>NUCLEOTIDE SEQUENCE [LARGE SCALE GENOMIC DNA]</scope>
    <source>
        <strain evidence="1 4">ORNL 0101</strain>
    </source>
</reference>
<keyword evidence="4" id="KW-1185">Reference proteome</keyword>
<sequence length="60" mass="5983">MKLTTTSSLEHRVRTTQFAVTSTFGGASVNVDLLAPGGSTCSSAGSSSSCSTCAVTAPVR</sequence>
<protein>
    <submittedName>
        <fullName evidence="2">Uncharacterized protein</fullName>
    </submittedName>
</protein>